<sequence length="154" mass="16344">MPLFASKEEFVAAHAGTTKWDRMTAAIENAASIQDGVAHSIGDSLTYWRTSAASLAAETFVGHRRYQTAFYVLDGAAQVELAPAASLVPAGAYGDLSDRETFTRPGSRGDPSLTLSQGQILAVPIDGAWRIAAQPAAQLLLVRLTVEGATFHNK</sequence>
<dbReference type="STRING" id="1814289.SAMN05216410_0131"/>
<dbReference type="AlphaFoldDB" id="A0A1G6XGV6"/>
<name>A0A1G6XGV6_9MICO</name>
<keyword evidence="2" id="KW-1185">Reference proteome</keyword>
<evidence type="ECO:0000313" key="1">
    <source>
        <dbReference type="EMBL" id="SDD77023.1"/>
    </source>
</evidence>
<protein>
    <submittedName>
        <fullName evidence="1">Evolved beta-galactosidase subunit beta</fullName>
    </submittedName>
</protein>
<dbReference type="Proteomes" id="UP000199039">
    <property type="component" value="Unassembled WGS sequence"/>
</dbReference>
<reference evidence="1 2" key="1">
    <citation type="submission" date="2016-09" db="EMBL/GenBank/DDBJ databases">
        <authorList>
            <person name="Capua I."/>
            <person name="De Benedictis P."/>
            <person name="Joannis T."/>
            <person name="Lombin L.H."/>
            <person name="Cattoli G."/>
        </authorList>
    </citation>
    <scope>NUCLEOTIDE SEQUENCE [LARGE SCALE GENOMIC DNA]</scope>
    <source>
        <strain evidence="1 2">ISLP-3</strain>
    </source>
</reference>
<gene>
    <name evidence="1" type="ORF">SAMN05216410_0131</name>
</gene>
<dbReference type="OrthoDB" id="8776070at2"/>
<evidence type="ECO:0000313" key="2">
    <source>
        <dbReference type="Proteomes" id="UP000199039"/>
    </source>
</evidence>
<proteinExistence type="predicted"/>
<dbReference type="RefSeq" id="WP_093186570.1">
    <property type="nucleotide sequence ID" value="NZ_FMYH01000011.1"/>
</dbReference>
<dbReference type="EMBL" id="FMYH01000011">
    <property type="protein sequence ID" value="SDD77023.1"/>
    <property type="molecule type" value="Genomic_DNA"/>
</dbReference>
<organism evidence="1 2">
    <name type="scientific">Sanguibacter gelidistatuariae</name>
    <dbReference type="NCBI Taxonomy" id="1814289"/>
    <lineage>
        <taxon>Bacteria</taxon>
        <taxon>Bacillati</taxon>
        <taxon>Actinomycetota</taxon>
        <taxon>Actinomycetes</taxon>
        <taxon>Micrococcales</taxon>
        <taxon>Sanguibacteraceae</taxon>
        <taxon>Sanguibacter</taxon>
    </lineage>
</organism>
<accession>A0A1G6XGV6</accession>